<evidence type="ECO:0000256" key="1">
    <source>
        <dbReference type="SAM" id="MobiDB-lite"/>
    </source>
</evidence>
<dbReference type="GO" id="GO:0071013">
    <property type="term" value="C:catalytic step 2 spliceosome"/>
    <property type="evidence" value="ECO:0007669"/>
    <property type="project" value="TreeGrafter"/>
</dbReference>
<feature type="domain" description="PROCN" evidence="2">
    <location>
        <begin position="219"/>
        <end position="452"/>
    </location>
</feature>
<dbReference type="HOGENOM" id="CLU_237171_0_0_1"/>
<dbReference type="PANTHER" id="PTHR11140:SF0">
    <property type="entry name" value="PRE-MRNA-PROCESSING-SPLICING FACTOR 8"/>
    <property type="match status" value="1"/>
</dbReference>
<dbReference type="Proteomes" id="UP000054524">
    <property type="component" value="Unassembled WGS sequence"/>
</dbReference>
<name>A0A086J2S7_NEMA1</name>
<dbReference type="PANTHER" id="PTHR11140">
    <property type="entry name" value="PRE-MRNA SPLICING FACTOR PRP8"/>
    <property type="match status" value="1"/>
</dbReference>
<proteinExistence type="predicted"/>
<dbReference type="InterPro" id="IPR019582">
    <property type="entry name" value="RRM_spliceosomal_PrP8"/>
</dbReference>
<accession>A0A086J2S7</accession>
<dbReference type="GO" id="GO:0030620">
    <property type="term" value="F:U2 snRNA binding"/>
    <property type="evidence" value="ECO:0007669"/>
    <property type="project" value="TreeGrafter"/>
</dbReference>
<evidence type="ECO:0000259" key="4">
    <source>
        <dbReference type="Pfam" id="PF10597"/>
    </source>
</evidence>
<feature type="region of interest" description="Disordered" evidence="1">
    <location>
        <begin position="178"/>
        <end position="215"/>
    </location>
</feature>
<reference evidence="6 7" key="1">
    <citation type="journal article" date="2014" name="Genome Announc.">
        <title>Genome Sequence of the Microsporidian Species Nematocida sp1 Strain ERTm6 (ATCC PRA-372).</title>
        <authorList>
            <person name="Bakowski M.A."/>
            <person name="Priest M."/>
            <person name="Young S."/>
            <person name="Cuomo C.A."/>
            <person name="Troemel E.R."/>
        </authorList>
    </citation>
    <scope>NUCLEOTIDE SEQUENCE [LARGE SCALE GENOMIC DNA]</scope>
    <source>
        <strain evidence="6 7">ERTm6</strain>
    </source>
</reference>
<keyword evidence="7" id="KW-1185">Reference proteome</keyword>
<dbReference type="Pfam" id="PF10598">
    <property type="entry name" value="RRM_4"/>
    <property type="match status" value="1"/>
</dbReference>
<evidence type="ECO:0000259" key="3">
    <source>
        <dbReference type="Pfam" id="PF10596"/>
    </source>
</evidence>
<dbReference type="GO" id="GO:0005682">
    <property type="term" value="C:U5 snRNP"/>
    <property type="evidence" value="ECO:0007669"/>
    <property type="project" value="TreeGrafter"/>
</dbReference>
<dbReference type="InterPro" id="IPR019581">
    <property type="entry name" value="Prp8_U5-snRNA-bd"/>
</dbReference>
<feature type="compositionally biased region" description="Basic residues" evidence="1">
    <location>
        <begin position="187"/>
        <end position="200"/>
    </location>
</feature>
<dbReference type="SUPFAM" id="SSF53098">
    <property type="entry name" value="Ribonuclease H-like"/>
    <property type="match status" value="1"/>
</dbReference>
<dbReference type="Pfam" id="PF10596">
    <property type="entry name" value="U6-snRNA_bdg"/>
    <property type="match status" value="1"/>
</dbReference>
<protein>
    <submittedName>
        <fullName evidence="6">Uncharacterized protein</fullName>
    </submittedName>
</protein>
<organism evidence="6 7">
    <name type="scientific">Nematocida ausubeli (strain ATCC PRA-371 / ERTm2)</name>
    <name type="common">Nematode killer fungus</name>
    <dbReference type="NCBI Taxonomy" id="1913371"/>
    <lineage>
        <taxon>Eukaryota</taxon>
        <taxon>Fungi</taxon>
        <taxon>Fungi incertae sedis</taxon>
        <taxon>Microsporidia</taxon>
        <taxon>Nematocida</taxon>
    </lineage>
</organism>
<dbReference type="Pfam" id="PF10597">
    <property type="entry name" value="U5_2-snRNA_bdg"/>
    <property type="match status" value="1"/>
</dbReference>
<evidence type="ECO:0000313" key="6">
    <source>
        <dbReference type="EMBL" id="KFG26445.1"/>
    </source>
</evidence>
<sequence>MKDTNEDVFHGIVPLPGVYLEKMLTDPPRRNPNALLDGLVISPKIIATLIQSIPMPWETEKTVTCAYNTDGIILGCKSKNSEDSLNYKCKWLYILDGIVSGLIYSVKRSNYTIHEYKRLREKYPQMKISRKINKERLFPLLYNRARDFSKDIVSPFAGSHEIISEECDERRVMSRESNSVILERTQRREKTKRKRSHGKKQNNPGISSKSPYKSPKKEFESTMEWSKFARLYVHHGRNILNYVITERKIKYLNISDNYALERRRVLTTKEKKKSRMGQTFHIVQELFKLLSRIVWIIEKKNSKEITLHQSLEYLFQEFTQIGVNTAIYRYKYSTIKQISEMSKIARILSLQKEKTKVPYDLMWCETWRIWTLFLLGSAPLFSSRLADYVVRRREGRRKRQKKITKQRVKSAEDIQFKEDILDAISGIVDLQQINQQVLKNIMKSAWKQWKREDSYEEYIRKEADKRYFPLKEHQSIKGLHEILISKIEEKGNFWCKETIEQWNKYVQCKISNKKEIRKIKSRMLRAAMLLNKRTQRICLEKEFSGEKKQPIDLQRISFDQNKDLLALETYKKDTLYDILEVSLNKLASTYKRHLKQEEKKEVEFLRNSLVDLPKTLAWVTKRISKKKETVKILLEYGQDITKKYSIEERVVDAYLEHLISYHIHISGIAQKTLPLDDEPLPVTLMKYAKEMQRITKERHDQEIVPGACPSEVYFSSVNLVNLVNEIDRDSLMILLNEICDKTISEYIVAQSACTLVYKDISSMQRIGLSKGLEFHSVVSEIILQRIDVLLLEEAESAVLKYFRCSSTMYILHTKDLFSIELLKMKWLKGLSVPCIINDLDPQESILKEFSAVNGETNQFPTGFSYLKKSQDTAGSYIQNIFGSALSSTLIDAFPVVLSAGDFDIRLSHESASIQASQQALNQFQLCARKIYYDTAGSSFAIAVDRWNRLVTQNILFFRETLTTDFFQVIEAFEEKIKRRIMSTVNTQMKKRFPNVMFYSGKDVGGLGFISHLVLIKSISTWSDEIELSQSLYSRILGVLNNGKPENIMDSVNTLFNDLKNEGIQIKHAGIPRVHAFMHKSKMHRCETGWRLRNYNSSGIKRWTNEVHDGYWVIWTRYNALLHSTNGFSLKSSTVKFVSSPEKSQKYHATLYRTVRQAWNTQETNLTVEDENKDPLIVQQIICHTQTNTSTAQRTKAQIGETARLPNKMFMLWWSPIINRSKINVGHNTPIPETLIPMHGKFSSLRLSYEKLFSSNLWQEIHKQIVLQIISILEGAILKHNITEISVINSETSLSENILPCISFEIRDKVLNSAWVALRLRWSDIDSVPVQSECKEYVQYMSESASKYSHTPFGCIVLVDLLRCEYSVEATDPSVIEVSDLISKSLCQSLLNLSALQVLKNRASRLVGYSNTAAETSLFNPRSLFRYSDKTVFLQLSETEVVCLNVHTGQVYRSKFKRETKLVQILKSLDEIISCNRIQYAFSLPKTHSLLSKSGIICVFIPCNLVIEMTKIPVSLENVYAAYTGTLSSYTYFFRTALILRHSLLCAEKSVNLLHEKRSDEEWIELENRLTMDICRKLGQESGVTGELLVDSETIQKEFENIVFGVDVRHPFIVKQAERKDWTNMTDWRYRYQLADSAPLGKGEISMGASSGAHEISVNSLEDAFLFEIDKNVIRTFLQISDPLIPVIGLICSDSAHPEVSIFITPRQLFISRNFYISSLSMDSYRIEAIIQTKTVFSAEIEFTYSGLSLTAGDHIMVVSVDISTGICTGNMCVVDSIGETFSLHPQKSVKITKTQKRTRFLTAVGWNRNINEHKTNPVLVPEKPLPFYSEEFRKSHFQN</sequence>
<dbReference type="GO" id="GO:0017070">
    <property type="term" value="F:U6 snRNA binding"/>
    <property type="evidence" value="ECO:0007669"/>
    <property type="project" value="InterPro"/>
</dbReference>
<feature type="domain" description="Pre-mRNA-processing-splicing factor 8 U5-snRNA-binding" evidence="4">
    <location>
        <begin position="920"/>
        <end position="1024"/>
    </location>
</feature>
<dbReference type="EMBL" id="AKIJ01000002">
    <property type="protein sequence ID" value="KFG26445.1"/>
    <property type="molecule type" value="Genomic_DNA"/>
</dbReference>
<dbReference type="RefSeq" id="XP_052905000.1">
    <property type="nucleotide sequence ID" value="XM_053048240.1"/>
</dbReference>
<dbReference type="GeneID" id="77675564"/>
<dbReference type="InterPro" id="IPR012337">
    <property type="entry name" value="RNaseH-like_sf"/>
</dbReference>
<dbReference type="GO" id="GO:0097157">
    <property type="term" value="F:pre-mRNA intronic binding"/>
    <property type="evidence" value="ECO:0007669"/>
    <property type="project" value="TreeGrafter"/>
</dbReference>
<dbReference type="Pfam" id="PF08083">
    <property type="entry name" value="PROCN"/>
    <property type="match status" value="1"/>
</dbReference>
<feature type="domain" description="RNA recognition motif spliceosomal PrP8" evidence="5">
    <location>
        <begin position="725"/>
        <end position="793"/>
    </location>
</feature>
<dbReference type="InterPro" id="IPR027652">
    <property type="entry name" value="PRP8"/>
</dbReference>
<dbReference type="GO" id="GO:0030619">
    <property type="term" value="F:U1 snRNA binding"/>
    <property type="evidence" value="ECO:0007669"/>
    <property type="project" value="TreeGrafter"/>
</dbReference>
<dbReference type="GO" id="GO:0030623">
    <property type="term" value="F:U5 snRNA binding"/>
    <property type="evidence" value="ECO:0007669"/>
    <property type="project" value="InterPro"/>
</dbReference>
<evidence type="ECO:0000313" key="7">
    <source>
        <dbReference type="Proteomes" id="UP000054524"/>
    </source>
</evidence>
<dbReference type="GO" id="GO:0000244">
    <property type="term" value="P:spliceosomal tri-snRNP complex assembly"/>
    <property type="evidence" value="ECO:0007669"/>
    <property type="project" value="TreeGrafter"/>
</dbReference>
<dbReference type="Gene3D" id="3.90.1570.40">
    <property type="match status" value="1"/>
</dbReference>
<comment type="caution">
    <text evidence="6">The sequence shown here is derived from an EMBL/GenBank/DDBJ whole genome shotgun (WGS) entry which is preliminary data.</text>
</comment>
<dbReference type="InterPro" id="IPR019580">
    <property type="entry name" value="Prp8_U6-snRNA-bd"/>
</dbReference>
<dbReference type="InterPro" id="IPR012592">
    <property type="entry name" value="PROCN"/>
</dbReference>
<gene>
    <name evidence="6" type="ORF">NESG_00591</name>
</gene>
<evidence type="ECO:0000259" key="5">
    <source>
        <dbReference type="Pfam" id="PF10598"/>
    </source>
</evidence>
<evidence type="ECO:0000259" key="2">
    <source>
        <dbReference type="Pfam" id="PF08083"/>
    </source>
</evidence>
<feature type="domain" description="Pre-mRNA-processing-splicing factor 8 U6-snRNA-binding" evidence="3">
    <location>
        <begin position="1184"/>
        <end position="1273"/>
    </location>
</feature>